<dbReference type="Proteomes" id="UP001519654">
    <property type="component" value="Unassembled WGS sequence"/>
</dbReference>
<dbReference type="Pfam" id="PF05544">
    <property type="entry name" value="Pro_racemase"/>
    <property type="match status" value="1"/>
</dbReference>
<keyword evidence="4" id="KW-1185">Reference proteome</keyword>
<reference evidence="3 4" key="1">
    <citation type="submission" date="2021-06" db="EMBL/GenBank/DDBJ databases">
        <title>Actinoplanes lichenicola sp. nov., and Actinoplanes ovalisporus sp. nov., isolated from lichen in Thailand.</title>
        <authorList>
            <person name="Saeng-In P."/>
            <person name="Kanchanasin P."/>
            <person name="Yuki M."/>
            <person name="Kudo T."/>
            <person name="Ohkuma M."/>
            <person name="Phongsopitanun W."/>
            <person name="Tanasupawat S."/>
        </authorList>
    </citation>
    <scope>NUCLEOTIDE SEQUENCE [LARGE SCALE GENOMIC DNA]</scope>
    <source>
        <strain evidence="3 4">NBRC 110975</strain>
    </source>
</reference>
<dbReference type="EMBL" id="JAHKKG010000006">
    <property type="protein sequence ID" value="MBU2666177.1"/>
    <property type="molecule type" value="Genomic_DNA"/>
</dbReference>
<dbReference type="SFLD" id="SFLDS00028">
    <property type="entry name" value="Proline_Racemase"/>
    <property type="match status" value="1"/>
</dbReference>
<dbReference type="RefSeq" id="WP_215789363.1">
    <property type="nucleotide sequence ID" value="NZ_JAHKKG010000006.1"/>
</dbReference>
<dbReference type="PANTHER" id="PTHR33442">
    <property type="entry name" value="TRANS-3-HYDROXY-L-PROLINE DEHYDRATASE"/>
    <property type="match status" value="1"/>
</dbReference>
<dbReference type="SUPFAM" id="SSF54506">
    <property type="entry name" value="Diaminopimelate epimerase-like"/>
    <property type="match status" value="1"/>
</dbReference>
<feature type="region of interest" description="Disordered" evidence="2">
    <location>
        <begin position="1"/>
        <end position="20"/>
    </location>
</feature>
<gene>
    <name evidence="3" type="ORF">KOI35_22000</name>
</gene>
<organism evidence="3 4">
    <name type="scientific">Paractinoplanes bogorensis</name>
    <dbReference type="NCBI Taxonomy" id="1610840"/>
    <lineage>
        <taxon>Bacteria</taxon>
        <taxon>Bacillati</taxon>
        <taxon>Actinomycetota</taxon>
        <taxon>Actinomycetes</taxon>
        <taxon>Micromonosporales</taxon>
        <taxon>Micromonosporaceae</taxon>
        <taxon>Paractinoplanes</taxon>
    </lineage>
</organism>
<dbReference type="PIRSF" id="PIRSF029792">
    <property type="entry name" value="Pro_racemase"/>
    <property type="match status" value="1"/>
</dbReference>
<comment type="similarity">
    <text evidence="1">Belongs to the proline racemase family.</text>
</comment>
<dbReference type="Gene3D" id="3.10.310.10">
    <property type="entry name" value="Diaminopimelate Epimerase, Chain A, domain 1"/>
    <property type="match status" value="2"/>
</dbReference>
<name>A0ABS5YRV8_9ACTN</name>
<proteinExistence type="inferred from homology"/>
<evidence type="ECO:0000313" key="4">
    <source>
        <dbReference type="Proteomes" id="UP001519654"/>
    </source>
</evidence>
<evidence type="ECO:0000256" key="2">
    <source>
        <dbReference type="SAM" id="MobiDB-lite"/>
    </source>
</evidence>
<dbReference type="InterPro" id="IPR008794">
    <property type="entry name" value="Pro_racemase_fam"/>
</dbReference>
<evidence type="ECO:0000256" key="1">
    <source>
        <dbReference type="ARBA" id="ARBA00007529"/>
    </source>
</evidence>
<comment type="caution">
    <text evidence="3">The sequence shown here is derived from an EMBL/GenBank/DDBJ whole genome shotgun (WGS) entry which is preliminary data.</text>
</comment>
<dbReference type="PANTHER" id="PTHR33442:SF1">
    <property type="entry name" value="TRANS-3-HYDROXY-L-PROLINE DEHYDRATASE"/>
    <property type="match status" value="1"/>
</dbReference>
<evidence type="ECO:0000313" key="3">
    <source>
        <dbReference type="EMBL" id="MBU2666177.1"/>
    </source>
</evidence>
<accession>A0ABS5YRV8</accession>
<sequence>MRHRQEISAIDSHTAGEPTRVITGGLPPLTGSTLAEKQASLYAAWPDLIGMVVGEPRGHAPSHATIVLPPTRPDADLSLLILSALGPLEMCGHALIGTVTTLLETGLVSSPTLRIETLAGLITAHASVSDGQVSSVRFQGAPSYVLQDDIPVEVPGLGTARVALVYGGLWYAVAELPVPLHLDRVNALIAAGSHIRAALAGGPVVPTQTLFIGDNLTNMATSDALGFDRSPCGTGTCARLALMHSRGLASVGVPYEFTSITGTRFTGRIAGAAEGAVQPEITGSAWLTARTTLLYSPTDPLRSGFFVPAVDRISAPES</sequence>
<protein>
    <submittedName>
        <fullName evidence="3">Proline racemase family protein</fullName>
    </submittedName>
</protein>